<proteinExistence type="predicted"/>
<feature type="region of interest" description="Disordered" evidence="1">
    <location>
        <begin position="55"/>
        <end position="78"/>
    </location>
</feature>
<feature type="region of interest" description="Disordered" evidence="1">
    <location>
        <begin position="108"/>
        <end position="158"/>
    </location>
</feature>
<accession>A0A9W6WYU6</accession>
<comment type="caution">
    <text evidence="2">The sequence shown here is derived from an EMBL/GenBank/DDBJ whole genome shotgun (WGS) entry which is preliminary data.</text>
</comment>
<dbReference type="Proteomes" id="UP001165121">
    <property type="component" value="Unassembled WGS sequence"/>
</dbReference>
<organism evidence="2 3">
    <name type="scientific">Phytophthora fragariaefolia</name>
    <dbReference type="NCBI Taxonomy" id="1490495"/>
    <lineage>
        <taxon>Eukaryota</taxon>
        <taxon>Sar</taxon>
        <taxon>Stramenopiles</taxon>
        <taxon>Oomycota</taxon>
        <taxon>Peronosporomycetes</taxon>
        <taxon>Peronosporales</taxon>
        <taxon>Peronosporaceae</taxon>
        <taxon>Phytophthora</taxon>
    </lineage>
</organism>
<gene>
    <name evidence="2" type="ORF">Pfra01_000361400</name>
</gene>
<dbReference type="EMBL" id="BSXT01000278">
    <property type="protein sequence ID" value="GMF23195.1"/>
    <property type="molecule type" value="Genomic_DNA"/>
</dbReference>
<dbReference type="AlphaFoldDB" id="A0A9W6WYU6"/>
<sequence length="270" mass="26901">MYKRLLQASECSRAPSYTEPQLQGCVHLAPSTKQPRIWTTAWILMSLGCIANTSPGATEASEGAPSAPEPPSASISTGIEASVPGVIPLETTGVPGSEAVDAVDDAGDAGVRGIGENGGFDPLGVDANGNTSLSAETAMPKTGADEVETEAAGSDDGTLSEGPLLLAAAEAACFAAFQAFKSTEGRPSRCYFLGGEGSTVRDVVASDVAAAPPSNPEEAGGVGTEPSEDPEAAGGGGIANSSAPNSFRKVAKAAGITDAEAELAPPEPEL</sequence>
<evidence type="ECO:0000313" key="2">
    <source>
        <dbReference type="EMBL" id="GMF23195.1"/>
    </source>
</evidence>
<feature type="region of interest" description="Disordered" evidence="1">
    <location>
        <begin position="208"/>
        <end position="244"/>
    </location>
</feature>
<evidence type="ECO:0000313" key="3">
    <source>
        <dbReference type="Proteomes" id="UP001165121"/>
    </source>
</evidence>
<evidence type="ECO:0000256" key="1">
    <source>
        <dbReference type="SAM" id="MobiDB-lite"/>
    </source>
</evidence>
<keyword evidence="3" id="KW-1185">Reference proteome</keyword>
<reference evidence="2" key="1">
    <citation type="submission" date="2023-04" db="EMBL/GenBank/DDBJ databases">
        <title>Phytophthora fragariaefolia NBRC 109709.</title>
        <authorList>
            <person name="Ichikawa N."/>
            <person name="Sato H."/>
            <person name="Tonouchi N."/>
        </authorList>
    </citation>
    <scope>NUCLEOTIDE SEQUENCE</scope>
    <source>
        <strain evidence="2">NBRC 109709</strain>
    </source>
</reference>
<protein>
    <submittedName>
        <fullName evidence="2">Unnamed protein product</fullName>
    </submittedName>
</protein>
<name>A0A9W6WYU6_9STRA</name>